<dbReference type="InterPro" id="IPR002789">
    <property type="entry name" value="HerA_central"/>
</dbReference>
<dbReference type="Gene3D" id="3.40.50.300">
    <property type="entry name" value="P-loop containing nucleotide triphosphate hydrolases"/>
    <property type="match status" value="2"/>
</dbReference>
<dbReference type="RefSeq" id="WP_008791011.1">
    <property type="nucleotide sequence ID" value="NZ_CACRTL010000031.1"/>
</dbReference>
<evidence type="ECO:0000259" key="1">
    <source>
        <dbReference type="Pfam" id="PF01935"/>
    </source>
</evidence>
<reference evidence="2" key="1">
    <citation type="submission" date="2019-11" db="EMBL/GenBank/DDBJ databases">
        <authorList>
            <person name="Feng L."/>
        </authorList>
    </citation>
    <scope>NUCLEOTIDE SEQUENCE</scope>
    <source>
        <strain evidence="2">CramosumLFYP8</strain>
    </source>
</reference>
<name>A0A6N3D4V9_9FIRM</name>
<protein>
    <submittedName>
        <fullName evidence="2">AAA-like domain protein</fullName>
    </submittedName>
</protein>
<feature type="domain" description="Helicase HerA central" evidence="1">
    <location>
        <begin position="266"/>
        <end position="520"/>
    </location>
</feature>
<dbReference type="EMBL" id="CACRTL010000031">
    <property type="protein sequence ID" value="VYU24186.1"/>
    <property type="molecule type" value="Genomic_DNA"/>
</dbReference>
<dbReference type="InterPro" id="IPR051162">
    <property type="entry name" value="T4SS_component"/>
</dbReference>
<dbReference type="SUPFAM" id="SSF52540">
    <property type="entry name" value="P-loop containing nucleoside triphosphate hydrolases"/>
    <property type="match status" value="1"/>
</dbReference>
<dbReference type="AlphaFoldDB" id="A0A6N3D4V9"/>
<proteinExistence type="predicted"/>
<dbReference type="InterPro" id="IPR027417">
    <property type="entry name" value="P-loop_NTPase"/>
</dbReference>
<accession>A0A6N3D4V9</accession>
<evidence type="ECO:0000313" key="2">
    <source>
        <dbReference type="EMBL" id="VYU24186.1"/>
    </source>
</evidence>
<dbReference type="Pfam" id="PF01935">
    <property type="entry name" value="DUF87"/>
    <property type="match status" value="1"/>
</dbReference>
<sequence length="733" mass="84449">MYYQIIPKRDYQFSLENTIMLFKNIGSAREKLTLKNIFAGAFNYKYIIDCDKDNRINFYLWISDSVNQDAAVNAVTVWLANKAVVFKSNAVLKEYSVVDTLYDYESAGGKNKKLSAFTNDTVFMNILAMLQPRTRIVIGFRVTDISLKEKNNFRFGRGGTDVEIEALIQVSGDSKYSRTNVMNIAGSICSLTADERRLSVKFKNKFMPIRLSGSEFANIFQLPTLFRKDEDTIKRINYLFPGQITLNEDEYKEGIYVGKNYHPVQKDRKVFLDLDQARKHGIISGSTGSGKSSEVEEMIDVLLLNKLKNLNAPGFTLFDPLESSALGVIDKILKLRDDGHDVEQLLKKVRYIDLSIDDYIFPVSLLNSNVSDPTETLDFFKSLYGDQNTIQVDRMMSSALKALLEDSEDHSVFDMQEIFNTNDDTFRQELIKRLSKDIYAADEINFLKNTRFNQSVSDPILNRLDPFKNTRQKKLMFGLPNKFDCVKDIRKWMDEGYIILFNLKGLSKFDIKVICGYLTTQYYLTSLARPDFSMLHLLFIDEAHDVQMPIFPKIGAKSRKGGLGLFLITQFIEQFDPDYLKQLMGNINTFISFKQKETAAMTLQRNIPSQDVSKNDLMNLPTFVGYLSSEEKGKEQSILIKVKPPYRYTEGRLVDHKNITEVQENLNKNRRFAHKLMARDFLSREEAEKIVYRKHFKNLELEEYEKELLDEGDSLIPAEASDDVKGGMMMWED</sequence>
<dbReference type="PANTHER" id="PTHR30121:SF6">
    <property type="entry name" value="SLR6007 PROTEIN"/>
    <property type="match status" value="1"/>
</dbReference>
<organism evidence="2">
    <name type="scientific">Thomasclavelia ramosa</name>
    <dbReference type="NCBI Taxonomy" id="1547"/>
    <lineage>
        <taxon>Bacteria</taxon>
        <taxon>Bacillati</taxon>
        <taxon>Bacillota</taxon>
        <taxon>Erysipelotrichia</taxon>
        <taxon>Erysipelotrichales</taxon>
        <taxon>Coprobacillaceae</taxon>
        <taxon>Thomasclavelia</taxon>
    </lineage>
</organism>
<gene>
    <name evidence="2" type="ORF">CRLFYP8_03296</name>
</gene>
<dbReference type="PANTHER" id="PTHR30121">
    <property type="entry name" value="UNCHARACTERIZED PROTEIN YJGR-RELATED"/>
    <property type="match status" value="1"/>
</dbReference>